<feature type="compositionally biased region" description="Low complexity" evidence="1">
    <location>
        <begin position="7"/>
        <end position="18"/>
    </location>
</feature>
<feature type="compositionally biased region" description="Polar residues" evidence="1">
    <location>
        <begin position="564"/>
        <end position="590"/>
    </location>
</feature>
<dbReference type="OrthoDB" id="10684478at2759"/>
<proteinExistence type="predicted"/>
<feature type="compositionally biased region" description="Low complexity" evidence="1">
    <location>
        <begin position="467"/>
        <end position="488"/>
    </location>
</feature>
<organism evidence="2 3">
    <name type="scientific">Meira miltonrushii</name>
    <dbReference type="NCBI Taxonomy" id="1280837"/>
    <lineage>
        <taxon>Eukaryota</taxon>
        <taxon>Fungi</taxon>
        <taxon>Dikarya</taxon>
        <taxon>Basidiomycota</taxon>
        <taxon>Ustilaginomycotina</taxon>
        <taxon>Exobasidiomycetes</taxon>
        <taxon>Exobasidiales</taxon>
        <taxon>Brachybasidiaceae</taxon>
        <taxon>Meira</taxon>
    </lineage>
</organism>
<evidence type="ECO:0000313" key="2">
    <source>
        <dbReference type="EMBL" id="PWN32445.1"/>
    </source>
</evidence>
<feature type="compositionally biased region" description="Polar residues" evidence="1">
    <location>
        <begin position="597"/>
        <end position="610"/>
    </location>
</feature>
<gene>
    <name evidence="2" type="ORF">FA14DRAFT_74089</name>
</gene>
<dbReference type="GeneID" id="37024580"/>
<reference evidence="2 3" key="1">
    <citation type="journal article" date="2018" name="Mol. Biol. Evol.">
        <title>Broad Genomic Sampling Reveals a Smut Pathogenic Ancestry of the Fungal Clade Ustilaginomycotina.</title>
        <authorList>
            <person name="Kijpornyongpan T."/>
            <person name="Mondo S.J."/>
            <person name="Barry K."/>
            <person name="Sandor L."/>
            <person name="Lee J."/>
            <person name="Lipzen A."/>
            <person name="Pangilinan J."/>
            <person name="LaButti K."/>
            <person name="Hainaut M."/>
            <person name="Henrissat B."/>
            <person name="Grigoriev I.V."/>
            <person name="Spatafora J.W."/>
            <person name="Aime M.C."/>
        </authorList>
    </citation>
    <scope>NUCLEOTIDE SEQUENCE [LARGE SCALE GENOMIC DNA]</scope>
    <source>
        <strain evidence="2 3">MCA 3882</strain>
    </source>
</reference>
<dbReference type="AlphaFoldDB" id="A0A316VAB4"/>
<accession>A0A316VAB4</accession>
<evidence type="ECO:0000256" key="1">
    <source>
        <dbReference type="SAM" id="MobiDB-lite"/>
    </source>
</evidence>
<feature type="compositionally biased region" description="Polar residues" evidence="1">
    <location>
        <begin position="150"/>
        <end position="172"/>
    </location>
</feature>
<name>A0A316VAB4_9BASI</name>
<dbReference type="RefSeq" id="XP_025352747.1">
    <property type="nucleotide sequence ID" value="XM_025502799.1"/>
</dbReference>
<sequence length="690" mass="74135">MSKQEAARAALRSLASPPMKFGGLEEMTGGNSGYSSIHQLNSSPQAYHVSQSQRPTSSSQSSSFFGNGSGSQIMDSPTSSPSLAALQSPPSSYRDSFGTSTQNSRQTYSHGPHPRDGSLGTPGTSEVPSLSLSHSSISDANLLSPYHEGPTSQNNSISSIRTIQAGPHNSSSKRSEAIRRAAASMRIPVEEVQRGMDFVEKVNAGQVDEAKLAGLDEIDREALRRINDAVKSEEDRLAQIASFRAAYLHAESTRPEMELHHSPDPTTSSAPRRTSYQERQSHKHHHTSNRRSNREGMIGMPESSRTMPPLSPPPSYEQLEYMENDHPHHHSMPPAPRSPTVVPSPRAALESLTSAGNRHHPYSQNDGYSSLQRFSFGTNNGSSPYHPSTSQHVRRSSGSRPLSLPDRSYRSMDDYVTDPFRNGPNMSGHLRRSVQAPYPLPSSVSRTASRSPLIGESPRMGGILDVPSSESGNPSSSPLLSTSNRLTPGSHGPQRKRSGSNTSNRSSLISRRASNDVLGLGIPRSVSPLNEYSPSRLSHEEVMARLQKKVKERIAAKEAAIANGSISSSTPTSPAVSMTSLGASAVGNSTGRRRQESQNSNTGVLSPSKSQQRKPRKAVSLKALPRTSRHEDKPLPELPIKGGTSPPPAGEDDQMSGVEQTTPEFDPSASEGRLGIEALLSAAAIADSRA</sequence>
<dbReference type="Proteomes" id="UP000245771">
    <property type="component" value="Unassembled WGS sequence"/>
</dbReference>
<feature type="compositionally biased region" description="Basic residues" evidence="1">
    <location>
        <begin position="281"/>
        <end position="291"/>
    </location>
</feature>
<keyword evidence="3" id="KW-1185">Reference proteome</keyword>
<feature type="region of interest" description="Disordered" evidence="1">
    <location>
        <begin position="253"/>
        <end position="512"/>
    </location>
</feature>
<feature type="compositionally biased region" description="Low complexity" evidence="1">
    <location>
        <begin position="125"/>
        <end position="142"/>
    </location>
</feature>
<feature type="compositionally biased region" description="Low complexity" evidence="1">
    <location>
        <begin position="50"/>
        <end position="92"/>
    </location>
</feature>
<feature type="compositionally biased region" description="Polar residues" evidence="1">
    <location>
        <begin position="351"/>
        <end position="391"/>
    </location>
</feature>
<feature type="region of interest" description="Disordered" evidence="1">
    <location>
        <begin position="1"/>
        <end position="179"/>
    </location>
</feature>
<feature type="compositionally biased region" description="Polar residues" evidence="1">
    <location>
        <begin position="264"/>
        <end position="274"/>
    </location>
</feature>
<feature type="compositionally biased region" description="Polar residues" evidence="1">
    <location>
        <begin position="93"/>
        <end position="109"/>
    </location>
</feature>
<dbReference type="EMBL" id="KZ819605">
    <property type="protein sequence ID" value="PWN32445.1"/>
    <property type="molecule type" value="Genomic_DNA"/>
</dbReference>
<evidence type="ECO:0000313" key="3">
    <source>
        <dbReference type="Proteomes" id="UP000245771"/>
    </source>
</evidence>
<feature type="compositionally biased region" description="Polar residues" evidence="1">
    <location>
        <begin position="33"/>
        <end position="49"/>
    </location>
</feature>
<dbReference type="InParanoid" id="A0A316VAB4"/>
<protein>
    <submittedName>
        <fullName evidence="2">Uncharacterized protein</fullName>
    </submittedName>
</protein>
<feature type="compositionally biased region" description="Polar residues" evidence="1">
    <location>
        <begin position="499"/>
        <end position="509"/>
    </location>
</feature>
<feature type="compositionally biased region" description="Basic and acidic residues" evidence="1">
    <location>
        <begin position="253"/>
        <end position="263"/>
    </location>
</feature>
<feature type="region of interest" description="Disordered" evidence="1">
    <location>
        <begin position="564"/>
        <end position="673"/>
    </location>
</feature>